<comment type="similarity">
    <text evidence="2">Belongs to the peptidase M20A family.</text>
</comment>
<evidence type="ECO:0000256" key="4">
    <source>
        <dbReference type="ARBA" id="ARBA00022801"/>
    </source>
</evidence>
<sequence>MTEWAIDWASVRDEVTRHLQALIRFETVNPPGNETPLAEYLATVLEREGIPAEVIESAPGRGNLVARIRGNGRARPLLLMAHSDVVSVEREKWTRDPFGGELVNGCVWGRGAVDTKGLVACELGVMLLARRLELPLERDLIFAVFADEEAGGQFGACWMWQHRRELIDAEYAINEGGGMALELGGRRFYLCQTGEKGAARLRLTARGEPGHASMPIPNTAMQHAARAILTLSTHTFPTVLTPTVIRLLRELGEALGKPVREQIAAVLADPTWERLAALPLGPAERRLLYAMTRNTAVPTIVHGGHRINVIPSEVVVEVDGRILPGQDPEVFAAEVQRLVGPNVEVELTSRGRGLEAEPDSPLFRTICETMAELDPGARVVPYLVPGGTDAKCLPGIKVYGFMPMRDHPEEFDLAHAHDERISVSTLEFATRALFEIVTRFCAPQARSR</sequence>
<feature type="domain" description="Peptidase M20 dimerisation" evidence="6">
    <location>
        <begin position="193"/>
        <end position="339"/>
    </location>
</feature>
<evidence type="ECO:0000256" key="1">
    <source>
        <dbReference type="ARBA" id="ARBA00001947"/>
    </source>
</evidence>
<evidence type="ECO:0000256" key="5">
    <source>
        <dbReference type="ARBA" id="ARBA00022833"/>
    </source>
</evidence>
<dbReference type="EMBL" id="DSJL01000007">
    <property type="protein sequence ID" value="HEF64596.1"/>
    <property type="molecule type" value="Genomic_DNA"/>
</dbReference>
<name>A0A7C1JVD4_THERO</name>
<gene>
    <name evidence="7" type="ORF">ENP47_03185</name>
</gene>
<dbReference type="InterPro" id="IPR001261">
    <property type="entry name" value="ArgE/DapE_CS"/>
</dbReference>
<dbReference type="AlphaFoldDB" id="A0A7C1JVD4"/>
<dbReference type="PROSITE" id="PS00759">
    <property type="entry name" value="ARGE_DAPE_CPG2_2"/>
    <property type="match status" value="1"/>
</dbReference>
<dbReference type="InterPro" id="IPR011650">
    <property type="entry name" value="Peptidase_M20_dimer"/>
</dbReference>
<dbReference type="SUPFAM" id="SSF55031">
    <property type="entry name" value="Bacterial exopeptidase dimerisation domain"/>
    <property type="match status" value="1"/>
</dbReference>
<evidence type="ECO:0000313" key="7">
    <source>
        <dbReference type="EMBL" id="HEF64596.1"/>
    </source>
</evidence>
<dbReference type="Gene3D" id="3.40.630.10">
    <property type="entry name" value="Zn peptidases"/>
    <property type="match status" value="1"/>
</dbReference>
<dbReference type="InterPro" id="IPR050072">
    <property type="entry name" value="Peptidase_M20A"/>
</dbReference>
<keyword evidence="3" id="KW-0479">Metal-binding</keyword>
<dbReference type="PANTHER" id="PTHR43808:SF8">
    <property type="entry name" value="PEPTIDASE M20 DIMERISATION DOMAIN-CONTAINING PROTEIN"/>
    <property type="match status" value="1"/>
</dbReference>
<dbReference type="Gene3D" id="1.10.150.900">
    <property type="match status" value="1"/>
</dbReference>
<dbReference type="Gene3D" id="3.30.70.360">
    <property type="match status" value="1"/>
</dbReference>
<accession>A0A7C1JVD4</accession>
<evidence type="ECO:0000256" key="2">
    <source>
        <dbReference type="ARBA" id="ARBA00006247"/>
    </source>
</evidence>
<dbReference type="InterPro" id="IPR002933">
    <property type="entry name" value="Peptidase_M20"/>
</dbReference>
<reference evidence="7" key="1">
    <citation type="journal article" date="2020" name="mSystems">
        <title>Genome- and Community-Level Interaction Insights into Carbon Utilization and Element Cycling Functions of Hydrothermarchaeota in Hydrothermal Sediment.</title>
        <authorList>
            <person name="Zhou Z."/>
            <person name="Liu Y."/>
            <person name="Xu W."/>
            <person name="Pan J."/>
            <person name="Luo Z.H."/>
            <person name="Li M."/>
        </authorList>
    </citation>
    <scope>NUCLEOTIDE SEQUENCE [LARGE SCALE GENOMIC DNA]</scope>
    <source>
        <strain evidence="7">SpSt-222</strain>
    </source>
</reference>
<keyword evidence="5" id="KW-0862">Zinc</keyword>
<protein>
    <submittedName>
        <fullName evidence="7">M20/M25/M40 family metallo-hydrolase</fullName>
    </submittedName>
</protein>
<comment type="cofactor">
    <cofactor evidence="1">
        <name>Zn(2+)</name>
        <dbReference type="ChEBI" id="CHEBI:29105"/>
    </cofactor>
</comment>
<dbReference type="PROSITE" id="PS00758">
    <property type="entry name" value="ARGE_DAPE_CPG2_1"/>
    <property type="match status" value="1"/>
</dbReference>
<dbReference type="SUPFAM" id="SSF53187">
    <property type="entry name" value="Zn-dependent exopeptidases"/>
    <property type="match status" value="1"/>
</dbReference>
<evidence type="ECO:0000256" key="3">
    <source>
        <dbReference type="ARBA" id="ARBA00022723"/>
    </source>
</evidence>
<evidence type="ECO:0000259" key="6">
    <source>
        <dbReference type="Pfam" id="PF07687"/>
    </source>
</evidence>
<keyword evidence="4 7" id="KW-0378">Hydrolase</keyword>
<dbReference type="GO" id="GO:0016787">
    <property type="term" value="F:hydrolase activity"/>
    <property type="evidence" value="ECO:0007669"/>
    <property type="project" value="UniProtKB-KW"/>
</dbReference>
<dbReference type="Pfam" id="PF07687">
    <property type="entry name" value="M20_dimer"/>
    <property type="match status" value="1"/>
</dbReference>
<dbReference type="PANTHER" id="PTHR43808">
    <property type="entry name" value="ACETYLORNITHINE DEACETYLASE"/>
    <property type="match status" value="1"/>
</dbReference>
<organism evidence="7">
    <name type="scientific">Thermomicrobium roseum</name>
    <dbReference type="NCBI Taxonomy" id="500"/>
    <lineage>
        <taxon>Bacteria</taxon>
        <taxon>Pseudomonadati</taxon>
        <taxon>Thermomicrobiota</taxon>
        <taxon>Thermomicrobia</taxon>
        <taxon>Thermomicrobiales</taxon>
        <taxon>Thermomicrobiaceae</taxon>
        <taxon>Thermomicrobium</taxon>
    </lineage>
</organism>
<proteinExistence type="inferred from homology"/>
<dbReference type="GO" id="GO:0046872">
    <property type="term" value="F:metal ion binding"/>
    <property type="evidence" value="ECO:0007669"/>
    <property type="project" value="UniProtKB-KW"/>
</dbReference>
<comment type="caution">
    <text evidence="7">The sequence shown here is derived from an EMBL/GenBank/DDBJ whole genome shotgun (WGS) entry which is preliminary data.</text>
</comment>
<dbReference type="InterPro" id="IPR036264">
    <property type="entry name" value="Bact_exopeptidase_dim_dom"/>
</dbReference>
<dbReference type="Pfam" id="PF01546">
    <property type="entry name" value="Peptidase_M20"/>
    <property type="match status" value="1"/>
</dbReference>